<dbReference type="RefSeq" id="WP_090875318.1">
    <property type="nucleotide sequence ID" value="NZ_FMXQ01000002.1"/>
</dbReference>
<keyword evidence="3" id="KW-1003">Cell membrane</keyword>
<name>A0A1G6B1B0_9HYPH</name>
<dbReference type="InterPro" id="IPR007272">
    <property type="entry name" value="Sulf_transp_TsuA/YedE"/>
</dbReference>
<dbReference type="STRING" id="665467.SAMN02982931_01105"/>
<protein>
    <submittedName>
        <fullName evidence="10">Sulphur transport</fullName>
    </submittedName>
</protein>
<sequence length="338" mass="35755">MATFLICLVLAFILGFAAHRASICMVRAVAEIQHSRTGYMAASIGKTILWIVLVTLPVFWLAESSGPYLGGWQLTAWAVAGGFLFGAGAGINGACAYSTMTRLMDGEGRMAATVIGFTIGIVVFTMLIDAGRIAAPIPAQPDVDRLVDWAAFIVVGLGVLAAYEMLRLWRSRPKDASVASLILARQYRLSTAALLIGLAGATIFLLFGSAGYTSTFEVVIQGLFGKTAPATGRWLLLLAVLGGMLTSSLERRSFSLDVRPRPDWLRHIGGGVLMGMGTALAPGGNDVLVLYAIPVLSPHALPAFAAMAIGVVAGLLIMRRAFGVEMRVSCRNDTYVSG</sequence>
<dbReference type="AlphaFoldDB" id="A0A1G6B1B0"/>
<feature type="transmembrane region" description="Helical" evidence="9">
    <location>
        <begin position="44"/>
        <end position="62"/>
    </location>
</feature>
<comment type="subcellular location">
    <subcellularLocation>
        <location evidence="1">Cell inner membrane</location>
        <topology evidence="1">Multi-pass membrane protein</topology>
    </subcellularLocation>
</comment>
<feature type="transmembrane region" description="Helical" evidence="9">
    <location>
        <begin position="110"/>
        <end position="134"/>
    </location>
</feature>
<feature type="transmembrane region" description="Helical" evidence="9">
    <location>
        <begin position="187"/>
        <end position="212"/>
    </location>
</feature>
<reference evidence="10 11" key="1">
    <citation type="submission" date="2016-10" db="EMBL/GenBank/DDBJ databases">
        <authorList>
            <person name="de Groot N.N."/>
        </authorList>
    </citation>
    <scope>NUCLEOTIDE SEQUENCE [LARGE SCALE GENOMIC DNA]</scope>
    <source>
        <strain evidence="10 11">ATCC 35022</strain>
    </source>
</reference>
<evidence type="ECO:0000256" key="9">
    <source>
        <dbReference type="SAM" id="Phobius"/>
    </source>
</evidence>
<keyword evidence="2" id="KW-0813">Transport</keyword>
<comment type="similarity">
    <text evidence="8">Belongs to the TsuA/YedE (TC 9.B.102) family.</text>
</comment>
<evidence type="ECO:0000256" key="2">
    <source>
        <dbReference type="ARBA" id="ARBA00022448"/>
    </source>
</evidence>
<dbReference type="Pfam" id="PF04143">
    <property type="entry name" value="Sulf_transp"/>
    <property type="match status" value="1"/>
</dbReference>
<evidence type="ECO:0000256" key="4">
    <source>
        <dbReference type="ARBA" id="ARBA00022519"/>
    </source>
</evidence>
<keyword evidence="5 9" id="KW-0812">Transmembrane</keyword>
<accession>A0A1G6B1B0</accession>
<gene>
    <name evidence="10" type="ORF">SAMN02982931_01105</name>
</gene>
<evidence type="ECO:0000313" key="10">
    <source>
        <dbReference type="EMBL" id="SDB14467.1"/>
    </source>
</evidence>
<organism evidence="10 11">
    <name type="scientific">Bauldia litoralis</name>
    <dbReference type="NCBI Taxonomy" id="665467"/>
    <lineage>
        <taxon>Bacteria</taxon>
        <taxon>Pseudomonadati</taxon>
        <taxon>Pseudomonadota</taxon>
        <taxon>Alphaproteobacteria</taxon>
        <taxon>Hyphomicrobiales</taxon>
        <taxon>Kaistiaceae</taxon>
        <taxon>Bauldia</taxon>
    </lineage>
</organism>
<keyword evidence="6 9" id="KW-1133">Transmembrane helix</keyword>
<keyword evidence="4" id="KW-0997">Cell inner membrane</keyword>
<evidence type="ECO:0000256" key="7">
    <source>
        <dbReference type="ARBA" id="ARBA00023136"/>
    </source>
</evidence>
<evidence type="ECO:0000256" key="6">
    <source>
        <dbReference type="ARBA" id="ARBA00022989"/>
    </source>
</evidence>
<dbReference type="PANTHER" id="PTHR30574">
    <property type="entry name" value="INNER MEMBRANE PROTEIN YEDE"/>
    <property type="match status" value="1"/>
</dbReference>
<dbReference type="Proteomes" id="UP000199071">
    <property type="component" value="Unassembled WGS sequence"/>
</dbReference>
<feature type="transmembrane region" description="Helical" evidence="9">
    <location>
        <begin position="270"/>
        <end position="293"/>
    </location>
</feature>
<keyword evidence="7 9" id="KW-0472">Membrane</keyword>
<evidence type="ECO:0000256" key="8">
    <source>
        <dbReference type="ARBA" id="ARBA00035655"/>
    </source>
</evidence>
<dbReference type="GO" id="GO:0005886">
    <property type="term" value="C:plasma membrane"/>
    <property type="evidence" value="ECO:0007669"/>
    <property type="project" value="UniProtKB-SubCell"/>
</dbReference>
<keyword evidence="11" id="KW-1185">Reference proteome</keyword>
<feature type="transmembrane region" description="Helical" evidence="9">
    <location>
        <begin position="232"/>
        <end position="249"/>
    </location>
</feature>
<dbReference type="PANTHER" id="PTHR30574:SF1">
    <property type="entry name" value="SULPHUR TRANSPORT DOMAIN-CONTAINING PROTEIN"/>
    <property type="match status" value="1"/>
</dbReference>
<dbReference type="EMBL" id="FMXQ01000002">
    <property type="protein sequence ID" value="SDB14467.1"/>
    <property type="molecule type" value="Genomic_DNA"/>
</dbReference>
<evidence type="ECO:0000313" key="11">
    <source>
        <dbReference type="Proteomes" id="UP000199071"/>
    </source>
</evidence>
<evidence type="ECO:0000256" key="3">
    <source>
        <dbReference type="ARBA" id="ARBA00022475"/>
    </source>
</evidence>
<evidence type="ECO:0000256" key="1">
    <source>
        <dbReference type="ARBA" id="ARBA00004429"/>
    </source>
</evidence>
<proteinExistence type="inferred from homology"/>
<evidence type="ECO:0000256" key="5">
    <source>
        <dbReference type="ARBA" id="ARBA00022692"/>
    </source>
</evidence>
<feature type="transmembrane region" description="Helical" evidence="9">
    <location>
        <begin position="299"/>
        <end position="318"/>
    </location>
</feature>
<feature type="transmembrane region" description="Helical" evidence="9">
    <location>
        <begin position="146"/>
        <end position="166"/>
    </location>
</feature>
<dbReference type="OrthoDB" id="8445931at2"/>